<dbReference type="EMBL" id="FCNV02000025">
    <property type="protein sequence ID" value="SAL52226.1"/>
    <property type="molecule type" value="Genomic_DNA"/>
</dbReference>
<evidence type="ECO:0000313" key="1">
    <source>
        <dbReference type="EMBL" id="SAL52226.1"/>
    </source>
</evidence>
<dbReference type="OrthoDB" id="594003at2"/>
<gene>
    <name evidence="1" type="ORF">AWB72_05557</name>
</gene>
<keyword evidence="2" id="KW-1185">Reference proteome</keyword>
<protein>
    <submittedName>
        <fullName evidence="1">Membrane protein</fullName>
    </submittedName>
</protein>
<dbReference type="Proteomes" id="UP000198263">
    <property type="component" value="Unassembled WGS sequence"/>
</dbReference>
<sequence length="95" mass="10093">MEAVAQIARHIASSMPLGASVEEAAIVMMSALPGLSTEAALSLALIKRTHEALSVGLRAGVMARSRGCPWKPSGCSGARQVYRWVCLMVILTRKN</sequence>
<reference evidence="1 2" key="1">
    <citation type="submission" date="2016-01" db="EMBL/GenBank/DDBJ databases">
        <authorList>
            <person name="Peeters C."/>
        </authorList>
    </citation>
    <scope>NUCLEOTIDE SEQUENCE [LARGE SCALE GENOMIC DNA]</scope>
    <source>
        <strain evidence="1">LMG 29315</strain>
    </source>
</reference>
<proteinExistence type="predicted"/>
<accession>A0A658R595</accession>
<dbReference type="RefSeq" id="WP_087129103.1">
    <property type="nucleotide sequence ID" value="NZ_FCNV02000025.1"/>
</dbReference>
<evidence type="ECO:0000313" key="2">
    <source>
        <dbReference type="Proteomes" id="UP000198263"/>
    </source>
</evidence>
<organism evidence="1 2">
    <name type="scientific">Caballeronia concitans</name>
    <dbReference type="NCBI Taxonomy" id="1777133"/>
    <lineage>
        <taxon>Bacteria</taxon>
        <taxon>Pseudomonadati</taxon>
        <taxon>Pseudomonadota</taxon>
        <taxon>Betaproteobacteria</taxon>
        <taxon>Burkholderiales</taxon>
        <taxon>Burkholderiaceae</taxon>
        <taxon>Caballeronia</taxon>
    </lineage>
</organism>
<dbReference type="AlphaFoldDB" id="A0A658R595"/>
<name>A0A658R595_9BURK</name>
<comment type="caution">
    <text evidence="1">The sequence shown here is derived from an EMBL/GenBank/DDBJ whole genome shotgun (WGS) entry which is preliminary data.</text>
</comment>